<reference evidence="13 14" key="1">
    <citation type="submission" date="2016-11" db="EMBL/GenBank/DDBJ databases">
        <title>Comparative genomics of Bartonella apis.</title>
        <authorList>
            <person name="Engel P."/>
        </authorList>
    </citation>
    <scope>NUCLEOTIDE SEQUENCE [LARGE SCALE GENOMIC DNA]</scope>
    <source>
        <strain evidence="13 14">BBC0122</strain>
    </source>
</reference>
<name>A0A1U9MG48_9HYPH</name>
<dbReference type="FunFam" id="1.20.120.1780:FF:000001">
    <property type="entry name" value="4-hydroxybenzoate octaprenyltransferase"/>
    <property type="match status" value="1"/>
</dbReference>
<dbReference type="Pfam" id="PF01040">
    <property type="entry name" value="UbiA"/>
    <property type="match status" value="1"/>
</dbReference>
<dbReference type="GO" id="GO:0006744">
    <property type="term" value="P:ubiquinone biosynthetic process"/>
    <property type="evidence" value="ECO:0007669"/>
    <property type="project" value="UniProtKB-UniRule"/>
</dbReference>
<dbReference type="CDD" id="cd13959">
    <property type="entry name" value="PT_UbiA_COQ2"/>
    <property type="match status" value="1"/>
</dbReference>
<evidence type="ECO:0000256" key="8">
    <source>
        <dbReference type="ARBA" id="ARBA00022692"/>
    </source>
</evidence>
<dbReference type="KEGG" id="bapi:BBC0122_006970"/>
<dbReference type="PANTHER" id="PTHR11048:SF28">
    <property type="entry name" value="4-HYDROXYBENZOATE POLYPRENYLTRANSFERASE, MITOCHONDRIAL"/>
    <property type="match status" value="1"/>
</dbReference>
<keyword evidence="14" id="KW-1185">Reference proteome</keyword>
<dbReference type="InterPro" id="IPR030470">
    <property type="entry name" value="UbiA_prenylTrfase_CS"/>
</dbReference>
<dbReference type="InterPro" id="IPR006370">
    <property type="entry name" value="HB_polyprenyltransferase-like"/>
</dbReference>
<evidence type="ECO:0000256" key="11">
    <source>
        <dbReference type="HAMAP-Rule" id="MF_01635"/>
    </source>
</evidence>
<dbReference type="FunFam" id="1.10.357.140:FF:000003">
    <property type="entry name" value="4-hydroxybenzoate polyprenyltransferase, mitochondrial"/>
    <property type="match status" value="1"/>
</dbReference>
<evidence type="ECO:0000256" key="6">
    <source>
        <dbReference type="ARBA" id="ARBA00022679"/>
    </source>
</evidence>
<comment type="function">
    <text evidence="11">Catalyzes the prenylation of para-hydroxybenzoate (PHB) with an all-trans polyprenyl group. Mediates the second step in the final reaction sequence of ubiquinone-8 (UQ-8) biosynthesis, which is the condensation of the polyisoprenoid side chain with PHB, generating the first membrane-bound Q intermediate 3-octaprenyl-4-hydroxybenzoate.</text>
</comment>
<evidence type="ECO:0000256" key="7">
    <source>
        <dbReference type="ARBA" id="ARBA00022688"/>
    </source>
</evidence>
<dbReference type="EMBL" id="CP015625">
    <property type="protein sequence ID" value="AQT46826.1"/>
    <property type="molecule type" value="Genomic_DNA"/>
</dbReference>
<evidence type="ECO:0000313" key="13">
    <source>
        <dbReference type="EMBL" id="AQT46826.1"/>
    </source>
</evidence>
<comment type="cofactor">
    <cofactor evidence="1 11">
        <name>Mg(2+)</name>
        <dbReference type="ChEBI" id="CHEBI:18420"/>
    </cofactor>
</comment>
<evidence type="ECO:0000256" key="4">
    <source>
        <dbReference type="ARBA" id="ARBA00022475"/>
    </source>
</evidence>
<feature type="transmembrane region" description="Helical" evidence="11">
    <location>
        <begin position="190"/>
        <end position="209"/>
    </location>
</feature>
<feature type="transmembrane region" description="Helical" evidence="11">
    <location>
        <begin position="86"/>
        <end position="105"/>
    </location>
</feature>
<proteinExistence type="inferred from homology"/>
<dbReference type="PANTHER" id="PTHR11048">
    <property type="entry name" value="PRENYLTRANSFERASES"/>
    <property type="match status" value="1"/>
</dbReference>
<evidence type="ECO:0000256" key="10">
    <source>
        <dbReference type="ARBA" id="ARBA00023136"/>
    </source>
</evidence>
<feature type="transmembrane region" description="Helical" evidence="11">
    <location>
        <begin position="151"/>
        <end position="178"/>
    </location>
</feature>
<evidence type="ECO:0000256" key="3">
    <source>
        <dbReference type="ARBA" id="ARBA00005985"/>
    </source>
</evidence>
<dbReference type="STRING" id="1686310.BBC0244_007030"/>
<comment type="similarity">
    <text evidence="3 11">Belongs to the UbiA prenyltransferase family.</text>
</comment>
<evidence type="ECO:0000256" key="5">
    <source>
        <dbReference type="ARBA" id="ARBA00022519"/>
    </source>
</evidence>
<keyword evidence="7 11" id="KW-0831">Ubiquinone biosynthesis</keyword>
<dbReference type="InterPro" id="IPR000537">
    <property type="entry name" value="UbiA_prenyltransferase"/>
</dbReference>
<dbReference type="EC" id="2.5.1.39" evidence="11 12"/>
<keyword evidence="9 11" id="KW-1133">Transmembrane helix</keyword>
<dbReference type="NCBIfam" id="TIGR01474">
    <property type="entry name" value="ubiA_proteo"/>
    <property type="match status" value="1"/>
</dbReference>
<dbReference type="InterPro" id="IPR039653">
    <property type="entry name" value="Prenyltransferase"/>
</dbReference>
<dbReference type="GO" id="GO:0005886">
    <property type="term" value="C:plasma membrane"/>
    <property type="evidence" value="ECO:0007669"/>
    <property type="project" value="UniProtKB-SubCell"/>
</dbReference>
<keyword evidence="11" id="KW-0460">Magnesium</keyword>
<dbReference type="Gene3D" id="1.10.357.140">
    <property type="entry name" value="UbiA prenyltransferase"/>
    <property type="match status" value="1"/>
</dbReference>
<dbReference type="HAMAP" id="MF_01635">
    <property type="entry name" value="UbiA"/>
    <property type="match status" value="1"/>
</dbReference>
<dbReference type="AlphaFoldDB" id="A0A1U9MG48"/>
<dbReference type="Proteomes" id="UP000189632">
    <property type="component" value="Chromosome"/>
</dbReference>
<comment type="subcellular location">
    <subcellularLocation>
        <location evidence="11">Cell inner membrane</location>
        <topology evidence="11">Multi-pass membrane protein</topology>
    </subcellularLocation>
    <subcellularLocation>
        <location evidence="2">Membrane</location>
        <topology evidence="2">Multi-pass membrane protein</topology>
    </subcellularLocation>
</comment>
<feature type="transmembrane region" description="Helical" evidence="11">
    <location>
        <begin position="317"/>
        <end position="335"/>
    </location>
</feature>
<keyword evidence="8 11" id="KW-0812">Transmembrane</keyword>
<accession>A0A1U9MG48</accession>
<evidence type="ECO:0000256" key="2">
    <source>
        <dbReference type="ARBA" id="ARBA00004141"/>
    </source>
</evidence>
<evidence type="ECO:0000256" key="9">
    <source>
        <dbReference type="ARBA" id="ARBA00022989"/>
    </source>
</evidence>
<dbReference type="PROSITE" id="PS00943">
    <property type="entry name" value="UBIA"/>
    <property type="match status" value="1"/>
</dbReference>
<dbReference type="RefSeq" id="WP_077991404.1">
    <property type="nucleotide sequence ID" value="NZ_CP015625.1"/>
</dbReference>
<feature type="transmembrane region" description="Helical" evidence="11">
    <location>
        <begin position="260"/>
        <end position="279"/>
    </location>
</feature>
<comment type="catalytic activity">
    <reaction evidence="11">
        <text>all-trans-octaprenyl diphosphate + 4-hydroxybenzoate = 4-hydroxy-3-(all-trans-octaprenyl)benzoate + diphosphate</text>
        <dbReference type="Rhea" id="RHEA:27782"/>
        <dbReference type="ChEBI" id="CHEBI:1617"/>
        <dbReference type="ChEBI" id="CHEBI:17879"/>
        <dbReference type="ChEBI" id="CHEBI:33019"/>
        <dbReference type="ChEBI" id="CHEBI:57711"/>
        <dbReference type="EC" id="2.5.1.39"/>
    </reaction>
</comment>
<feature type="transmembrane region" description="Helical" evidence="11">
    <location>
        <begin position="285"/>
        <end position="305"/>
    </location>
</feature>
<dbReference type="UniPathway" id="UPA00232"/>
<evidence type="ECO:0000256" key="1">
    <source>
        <dbReference type="ARBA" id="ARBA00001946"/>
    </source>
</evidence>
<sequence length="336" mass="37730">MVNNKNMTSASLSNGETVQKEGVRGRVFDAPSGHWVYHFLPRSLWPYAQLARWDRPIGWKLLMWPCFWSLILAMDAPVFAAQPHPYAFILAIWYLFLFFIGAVAMRGAGCTWNDLVDQKIDNKVERTRSRPLPSGQVSRLQAKIFMGLQCLVGLLVLVQFNLFSIILGISSLVVVAIYPFMKRVTDWPQFFLGLAFNWGALMGWATIFGRLDFAPLCLYCGSVLWTIGYDTIYAHQDKEDDAIVGVRSTARLFGENTKPALIVLYSGFIVLSLGAFILAGVPTLAYLGIALAAIHMFYQIITIDIDNNSECLRLFKSNSIVGWLIFLGLVSGYFAR</sequence>
<keyword evidence="4 11" id="KW-1003">Cell membrane</keyword>
<evidence type="ECO:0000313" key="14">
    <source>
        <dbReference type="Proteomes" id="UP000189632"/>
    </source>
</evidence>
<evidence type="ECO:0000256" key="12">
    <source>
        <dbReference type="NCBIfam" id="TIGR01474"/>
    </source>
</evidence>
<keyword evidence="5 11" id="KW-0997">Cell inner membrane</keyword>
<keyword evidence="6 11" id="KW-0808">Transferase</keyword>
<dbReference type="InterPro" id="IPR044878">
    <property type="entry name" value="UbiA_sf"/>
</dbReference>
<dbReference type="GO" id="GO:0008412">
    <property type="term" value="F:4-hydroxybenzoate polyprenyltransferase activity"/>
    <property type="evidence" value="ECO:0007669"/>
    <property type="project" value="UniProtKB-UniRule"/>
</dbReference>
<dbReference type="Gene3D" id="1.20.120.1780">
    <property type="entry name" value="UbiA prenyltransferase"/>
    <property type="match status" value="1"/>
</dbReference>
<organism evidence="13 14">
    <name type="scientific">Bartonella choladocola</name>
    <dbReference type="NCBI Taxonomy" id="2750995"/>
    <lineage>
        <taxon>Bacteria</taxon>
        <taxon>Pseudomonadati</taxon>
        <taxon>Pseudomonadota</taxon>
        <taxon>Alphaproteobacteria</taxon>
        <taxon>Hyphomicrobiales</taxon>
        <taxon>Bartonellaceae</taxon>
        <taxon>Bartonella</taxon>
    </lineage>
</organism>
<comment type="pathway">
    <text evidence="11">Cofactor biosynthesis; ubiquinone biosynthesis.</text>
</comment>
<protein>
    <recommendedName>
        <fullName evidence="11 12">4-hydroxybenzoate octaprenyltransferase</fullName>
        <ecNumber evidence="11 12">2.5.1.39</ecNumber>
    </recommendedName>
    <alternativeName>
        <fullName evidence="11">4-HB polyprenyltransferase</fullName>
    </alternativeName>
</protein>
<keyword evidence="10 11" id="KW-0472">Membrane</keyword>
<gene>
    <name evidence="11" type="primary">ubiA</name>
    <name evidence="13" type="ORF">BBC0122_006970</name>
</gene>